<proteinExistence type="predicted"/>
<dbReference type="STRING" id="200324.A0A2N5U4G5"/>
<evidence type="ECO:0000313" key="2">
    <source>
        <dbReference type="EMBL" id="PLW32629.1"/>
    </source>
</evidence>
<sequence length="215" mass="23925">MNALNPHAMITPESLPVDPLNYLLPLSIMPDEEAAIPLSKDVVTPADGVVPPAKSGLPLASSHSPQAPTQSPNPGSTAHPPPPTVVPGTLQRCGHTKEVKSDPNITLSVLLLMKTSQDTMAKWTVEEKSWNETSCQEEQAWARQLEEKRQQDKDLKDNRREALEWRKEEMCRYKAAQLILAKGRKDREADWKAQETSRQLFESTMLTLLGKLASK</sequence>
<dbReference type="AlphaFoldDB" id="A0A2N5U4G5"/>
<gene>
    <name evidence="2" type="ORF">PCANC_25783</name>
</gene>
<evidence type="ECO:0000256" key="1">
    <source>
        <dbReference type="SAM" id="MobiDB-lite"/>
    </source>
</evidence>
<protein>
    <submittedName>
        <fullName evidence="2">Uncharacterized protein</fullName>
    </submittedName>
</protein>
<dbReference type="Proteomes" id="UP000235388">
    <property type="component" value="Unassembled WGS sequence"/>
</dbReference>
<reference evidence="2 3" key="1">
    <citation type="submission" date="2017-11" db="EMBL/GenBank/DDBJ databases">
        <title>De novo assembly and phasing of dikaryotic genomes from two isolates of Puccinia coronata f. sp. avenae, the causal agent of oat crown rust.</title>
        <authorList>
            <person name="Miller M.E."/>
            <person name="Zhang Y."/>
            <person name="Omidvar V."/>
            <person name="Sperschneider J."/>
            <person name="Schwessinger B."/>
            <person name="Raley C."/>
            <person name="Palmer J.M."/>
            <person name="Garnica D."/>
            <person name="Upadhyaya N."/>
            <person name="Rathjen J."/>
            <person name="Taylor J.M."/>
            <person name="Park R.F."/>
            <person name="Dodds P.N."/>
            <person name="Hirsch C.D."/>
            <person name="Kianian S.F."/>
            <person name="Figueroa M."/>
        </authorList>
    </citation>
    <scope>NUCLEOTIDE SEQUENCE [LARGE SCALE GENOMIC DNA]</scope>
    <source>
        <strain evidence="2">12NC29</strain>
    </source>
</reference>
<comment type="caution">
    <text evidence="2">The sequence shown here is derived from an EMBL/GenBank/DDBJ whole genome shotgun (WGS) entry which is preliminary data.</text>
</comment>
<organism evidence="2 3">
    <name type="scientific">Puccinia coronata f. sp. avenae</name>
    <dbReference type="NCBI Taxonomy" id="200324"/>
    <lineage>
        <taxon>Eukaryota</taxon>
        <taxon>Fungi</taxon>
        <taxon>Dikarya</taxon>
        <taxon>Basidiomycota</taxon>
        <taxon>Pucciniomycotina</taxon>
        <taxon>Pucciniomycetes</taxon>
        <taxon>Pucciniales</taxon>
        <taxon>Pucciniaceae</taxon>
        <taxon>Puccinia</taxon>
    </lineage>
</organism>
<feature type="region of interest" description="Disordered" evidence="1">
    <location>
        <begin position="44"/>
        <end position="85"/>
    </location>
</feature>
<evidence type="ECO:0000313" key="3">
    <source>
        <dbReference type="Proteomes" id="UP000235388"/>
    </source>
</evidence>
<feature type="compositionally biased region" description="Polar residues" evidence="1">
    <location>
        <begin position="61"/>
        <end position="76"/>
    </location>
</feature>
<accession>A0A2N5U4G5</accession>
<dbReference type="EMBL" id="PGCJ01000318">
    <property type="protein sequence ID" value="PLW32629.1"/>
    <property type="molecule type" value="Genomic_DNA"/>
</dbReference>
<keyword evidence="3" id="KW-1185">Reference proteome</keyword>
<name>A0A2N5U4G5_9BASI</name>